<organism evidence="2 3">
    <name type="scientific">Aegilops tauschii subsp. strangulata</name>
    <name type="common">Goatgrass</name>
    <dbReference type="NCBI Taxonomy" id="200361"/>
    <lineage>
        <taxon>Eukaryota</taxon>
        <taxon>Viridiplantae</taxon>
        <taxon>Streptophyta</taxon>
        <taxon>Embryophyta</taxon>
        <taxon>Tracheophyta</taxon>
        <taxon>Spermatophyta</taxon>
        <taxon>Magnoliopsida</taxon>
        <taxon>Liliopsida</taxon>
        <taxon>Poales</taxon>
        <taxon>Poaceae</taxon>
        <taxon>BOP clade</taxon>
        <taxon>Pooideae</taxon>
        <taxon>Triticodae</taxon>
        <taxon>Triticeae</taxon>
        <taxon>Triticinae</taxon>
        <taxon>Aegilops</taxon>
    </lineage>
</organism>
<reference evidence="2" key="3">
    <citation type="journal article" date="2017" name="Nature">
        <title>Genome sequence of the progenitor of the wheat D genome Aegilops tauschii.</title>
        <authorList>
            <person name="Luo M.C."/>
            <person name="Gu Y.Q."/>
            <person name="Puiu D."/>
            <person name="Wang H."/>
            <person name="Twardziok S.O."/>
            <person name="Deal K.R."/>
            <person name="Huo N."/>
            <person name="Zhu T."/>
            <person name="Wang L."/>
            <person name="Wang Y."/>
            <person name="McGuire P.E."/>
            <person name="Liu S."/>
            <person name="Long H."/>
            <person name="Ramasamy R.K."/>
            <person name="Rodriguez J.C."/>
            <person name="Van S.L."/>
            <person name="Yuan L."/>
            <person name="Wang Z."/>
            <person name="Xia Z."/>
            <person name="Xiao L."/>
            <person name="Anderson O.D."/>
            <person name="Ouyang S."/>
            <person name="Liang Y."/>
            <person name="Zimin A.V."/>
            <person name="Pertea G."/>
            <person name="Qi P."/>
            <person name="Bennetzen J.L."/>
            <person name="Dai X."/>
            <person name="Dawson M.W."/>
            <person name="Muller H.G."/>
            <person name="Kugler K."/>
            <person name="Rivarola-Duarte L."/>
            <person name="Spannagl M."/>
            <person name="Mayer K.F.X."/>
            <person name="Lu F.H."/>
            <person name="Bevan M.W."/>
            <person name="Leroy P."/>
            <person name="Li P."/>
            <person name="You F.M."/>
            <person name="Sun Q."/>
            <person name="Liu Z."/>
            <person name="Lyons E."/>
            <person name="Wicker T."/>
            <person name="Salzberg S.L."/>
            <person name="Devos K.M."/>
            <person name="Dvorak J."/>
        </authorList>
    </citation>
    <scope>NUCLEOTIDE SEQUENCE [LARGE SCALE GENOMIC DNA]</scope>
    <source>
        <strain evidence="2">cv. AL8/78</strain>
    </source>
</reference>
<dbReference type="EnsemblPlants" id="AET1Gv20884600.21">
    <property type="protein sequence ID" value="AET1Gv20884600.21"/>
    <property type="gene ID" value="AET1Gv20884600"/>
</dbReference>
<feature type="domain" description="NET" evidence="1">
    <location>
        <begin position="1"/>
        <end position="48"/>
    </location>
</feature>
<dbReference type="Gramene" id="AET1Gv20884600.21">
    <property type="protein sequence ID" value="AET1Gv20884600.21"/>
    <property type="gene ID" value="AET1Gv20884600"/>
</dbReference>
<dbReference type="InterPro" id="IPR038336">
    <property type="entry name" value="NET_sf"/>
</dbReference>
<proteinExistence type="predicted"/>
<reference evidence="2" key="4">
    <citation type="submission" date="2019-03" db="UniProtKB">
        <authorList>
            <consortium name="EnsemblPlants"/>
        </authorList>
    </citation>
    <scope>IDENTIFICATION</scope>
</reference>
<reference evidence="3" key="1">
    <citation type="journal article" date="2014" name="Science">
        <title>Ancient hybridizations among the ancestral genomes of bread wheat.</title>
        <authorList>
            <consortium name="International Wheat Genome Sequencing Consortium,"/>
            <person name="Marcussen T."/>
            <person name="Sandve S.R."/>
            <person name="Heier L."/>
            <person name="Spannagl M."/>
            <person name="Pfeifer M."/>
            <person name="Jakobsen K.S."/>
            <person name="Wulff B.B."/>
            <person name="Steuernagel B."/>
            <person name="Mayer K.F."/>
            <person name="Olsen O.A."/>
        </authorList>
    </citation>
    <scope>NUCLEOTIDE SEQUENCE [LARGE SCALE GENOMIC DNA]</scope>
    <source>
        <strain evidence="3">cv. AL8/78</strain>
    </source>
</reference>
<keyword evidence="3" id="KW-1185">Reference proteome</keyword>
<evidence type="ECO:0000313" key="3">
    <source>
        <dbReference type="Proteomes" id="UP000015105"/>
    </source>
</evidence>
<dbReference type="Proteomes" id="UP000015105">
    <property type="component" value="Chromosome 1D"/>
</dbReference>
<dbReference type="Gene3D" id="1.20.1270.220">
    <property type="match status" value="1"/>
</dbReference>
<dbReference type="Pfam" id="PF17035">
    <property type="entry name" value="BET"/>
    <property type="match status" value="1"/>
</dbReference>
<reference evidence="3" key="2">
    <citation type="journal article" date="2017" name="Nat. Plants">
        <title>The Aegilops tauschii genome reveals multiple impacts of transposons.</title>
        <authorList>
            <person name="Zhao G."/>
            <person name="Zou C."/>
            <person name="Li K."/>
            <person name="Wang K."/>
            <person name="Li T."/>
            <person name="Gao L."/>
            <person name="Zhang X."/>
            <person name="Wang H."/>
            <person name="Yang Z."/>
            <person name="Liu X."/>
            <person name="Jiang W."/>
            <person name="Mao L."/>
            <person name="Kong X."/>
            <person name="Jiao Y."/>
            <person name="Jia J."/>
        </authorList>
    </citation>
    <scope>NUCLEOTIDE SEQUENCE [LARGE SCALE GENOMIC DNA]</scope>
    <source>
        <strain evidence="3">cv. AL8/78</strain>
    </source>
</reference>
<sequence length="91" mass="9771">MTTDEKRKLGAGLCQLSPEDLNKALELVAQDNPSFQTTAEEVDLDMDAQVMFLCANQPPSTAPPSITHLLSCLTNHASCVRGCRARRPSGG</sequence>
<dbReference type="AlphaFoldDB" id="A0A452ZR24"/>
<accession>A0A452ZR24</accession>
<name>A0A452ZR24_AEGTS</name>
<protein>
    <recommendedName>
        <fullName evidence="1">NET domain-containing protein</fullName>
    </recommendedName>
</protein>
<evidence type="ECO:0000259" key="1">
    <source>
        <dbReference type="Pfam" id="PF17035"/>
    </source>
</evidence>
<evidence type="ECO:0000313" key="2">
    <source>
        <dbReference type="EnsemblPlants" id="AET1Gv20884600.21"/>
    </source>
</evidence>
<reference evidence="2" key="5">
    <citation type="journal article" date="2021" name="G3 (Bethesda)">
        <title>Aegilops tauschii genome assembly Aet v5.0 features greater sequence contiguity and improved annotation.</title>
        <authorList>
            <person name="Wang L."/>
            <person name="Zhu T."/>
            <person name="Rodriguez J.C."/>
            <person name="Deal K.R."/>
            <person name="Dubcovsky J."/>
            <person name="McGuire P.E."/>
            <person name="Lux T."/>
            <person name="Spannagl M."/>
            <person name="Mayer K.F.X."/>
            <person name="Baldrich P."/>
            <person name="Meyers B.C."/>
            <person name="Huo N."/>
            <person name="Gu Y.Q."/>
            <person name="Zhou H."/>
            <person name="Devos K.M."/>
            <person name="Bennetzen J.L."/>
            <person name="Unver T."/>
            <person name="Budak H."/>
            <person name="Gulick P.J."/>
            <person name="Galiba G."/>
            <person name="Kalapos B."/>
            <person name="Nelson D.R."/>
            <person name="Li P."/>
            <person name="You F.M."/>
            <person name="Luo M.C."/>
            <person name="Dvorak J."/>
        </authorList>
    </citation>
    <scope>NUCLEOTIDE SEQUENCE [LARGE SCALE GENOMIC DNA]</scope>
    <source>
        <strain evidence="2">cv. AL8/78</strain>
    </source>
</reference>
<dbReference type="InterPro" id="IPR027353">
    <property type="entry name" value="NET_dom"/>
</dbReference>